<reference evidence="2" key="2">
    <citation type="journal article" date="2015" name="Data Brief">
        <title>Shoot transcriptome of the giant reed, Arundo donax.</title>
        <authorList>
            <person name="Barrero R.A."/>
            <person name="Guerrero F.D."/>
            <person name="Moolhuijzen P."/>
            <person name="Goolsby J.A."/>
            <person name="Tidwell J."/>
            <person name="Bellgard S.E."/>
            <person name="Bellgard M.I."/>
        </authorList>
    </citation>
    <scope>NUCLEOTIDE SEQUENCE</scope>
    <source>
        <tissue evidence="2">Shoot tissue taken approximately 20 cm above the soil surface</tissue>
    </source>
</reference>
<reference evidence="2" key="1">
    <citation type="submission" date="2014-09" db="EMBL/GenBank/DDBJ databases">
        <authorList>
            <person name="Magalhaes I.L.F."/>
            <person name="Oliveira U."/>
            <person name="Santos F.R."/>
            <person name="Vidigal T.H.D.A."/>
            <person name="Brescovit A.D."/>
            <person name="Santos A.J."/>
        </authorList>
    </citation>
    <scope>NUCLEOTIDE SEQUENCE</scope>
    <source>
        <tissue evidence="2">Shoot tissue taken approximately 20 cm above the soil surface</tissue>
    </source>
</reference>
<evidence type="ECO:0000313" key="2">
    <source>
        <dbReference type="EMBL" id="JAE08172.1"/>
    </source>
</evidence>
<dbReference type="EMBL" id="GBRH01189724">
    <property type="protein sequence ID" value="JAE08172.1"/>
    <property type="molecule type" value="Transcribed_RNA"/>
</dbReference>
<sequence length="37" mass="4396">MTDQMAHKDHEEKSTSDMKSQSKQCLQQDAPPYWQQE</sequence>
<accession>A0A0A9F769</accession>
<dbReference type="AlphaFoldDB" id="A0A0A9F769"/>
<name>A0A0A9F769_ARUDO</name>
<organism evidence="2">
    <name type="scientific">Arundo donax</name>
    <name type="common">Giant reed</name>
    <name type="synonym">Donax arundinaceus</name>
    <dbReference type="NCBI Taxonomy" id="35708"/>
    <lineage>
        <taxon>Eukaryota</taxon>
        <taxon>Viridiplantae</taxon>
        <taxon>Streptophyta</taxon>
        <taxon>Embryophyta</taxon>
        <taxon>Tracheophyta</taxon>
        <taxon>Spermatophyta</taxon>
        <taxon>Magnoliopsida</taxon>
        <taxon>Liliopsida</taxon>
        <taxon>Poales</taxon>
        <taxon>Poaceae</taxon>
        <taxon>PACMAD clade</taxon>
        <taxon>Arundinoideae</taxon>
        <taxon>Arundineae</taxon>
        <taxon>Arundo</taxon>
    </lineage>
</organism>
<protein>
    <submittedName>
        <fullName evidence="2">Uncharacterized protein</fullName>
    </submittedName>
</protein>
<feature type="compositionally biased region" description="Basic and acidic residues" evidence="1">
    <location>
        <begin position="1"/>
        <end position="16"/>
    </location>
</feature>
<feature type="compositionally biased region" description="Polar residues" evidence="1">
    <location>
        <begin position="17"/>
        <end position="27"/>
    </location>
</feature>
<feature type="region of interest" description="Disordered" evidence="1">
    <location>
        <begin position="1"/>
        <end position="37"/>
    </location>
</feature>
<evidence type="ECO:0000256" key="1">
    <source>
        <dbReference type="SAM" id="MobiDB-lite"/>
    </source>
</evidence>
<proteinExistence type="predicted"/>